<organism evidence="1 2">
    <name type="scientific">Dokdonella soli</name>
    <dbReference type="NCBI Taxonomy" id="529810"/>
    <lineage>
        <taxon>Bacteria</taxon>
        <taxon>Pseudomonadati</taxon>
        <taxon>Pseudomonadota</taxon>
        <taxon>Gammaproteobacteria</taxon>
        <taxon>Lysobacterales</taxon>
        <taxon>Rhodanobacteraceae</taxon>
        <taxon>Dokdonella</taxon>
    </lineage>
</organism>
<dbReference type="PANTHER" id="PTHR11803:SF39">
    <property type="entry name" value="2-IMINOBUTANOATE_2-IMINOPROPANOATE DEAMINASE"/>
    <property type="match status" value="1"/>
</dbReference>
<evidence type="ECO:0000313" key="2">
    <source>
        <dbReference type="Proteomes" id="UP001501523"/>
    </source>
</evidence>
<dbReference type="SUPFAM" id="SSF55298">
    <property type="entry name" value="YjgF-like"/>
    <property type="match status" value="1"/>
</dbReference>
<dbReference type="Gene3D" id="3.30.1330.40">
    <property type="entry name" value="RutC-like"/>
    <property type="match status" value="1"/>
</dbReference>
<gene>
    <name evidence="1" type="ORF">GCM10009105_10230</name>
</gene>
<proteinExistence type="predicted"/>
<sequence length="155" mass="16427">MNFAHVFAALTVLAGATVHAGARLEGKVLMSPDPSTAQIEKQWGFADAVVTGDKIYLSGVVVGVHEGETDLTVAYGRAFDQIGSILKSAGASWDDVVDISSFHTDLVTQMPAIVAVKNRYVKAPFPAWTAIQVARLIPPNGVTEIKIVAAVPKKK</sequence>
<reference evidence="2" key="1">
    <citation type="journal article" date="2019" name="Int. J. Syst. Evol. Microbiol.">
        <title>The Global Catalogue of Microorganisms (GCM) 10K type strain sequencing project: providing services to taxonomists for standard genome sequencing and annotation.</title>
        <authorList>
            <consortium name="The Broad Institute Genomics Platform"/>
            <consortium name="The Broad Institute Genome Sequencing Center for Infectious Disease"/>
            <person name="Wu L."/>
            <person name="Ma J."/>
        </authorList>
    </citation>
    <scope>NUCLEOTIDE SEQUENCE [LARGE SCALE GENOMIC DNA]</scope>
    <source>
        <strain evidence="2">JCM 15421</strain>
    </source>
</reference>
<name>A0ABP3TJW7_9GAMM</name>
<dbReference type="RefSeq" id="WP_343787860.1">
    <property type="nucleotide sequence ID" value="NZ_BAAAEU010000005.1"/>
</dbReference>
<evidence type="ECO:0000313" key="1">
    <source>
        <dbReference type="EMBL" id="GAA0709653.1"/>
    </source>
</evidence>
<dbReference type="InterPro" id="IPR035959">
    <property type="entry name" value="RutC-like_sf"/>
</dbReference>
<dbReference type="PANTHER" id="PTHR11803">
    <property type="entry name" value="2-IMINOBUTANOATE/2-IMINOPROPANOATE DEAMINASE RIDA"/>
    <property type="match status" value="1"/>
</dbReference>
<protein>
    <recommendedName>
        <fullName evidence="3">RidA family protein</fullName>
    </recommendedName>
</protein>
<evidence type="ECO:0008006" key="3">
    <source>
        <dbReference type="Google" id="ProtNLM"/>
    </source>
</evidence>
<dbReference type="Proteomes" id="UP001501523">
    <property type="component" value="Unassembled WGS sequence"/>
</dbReference>
<dbReference type="Pfam" id="PF01042">
    <property type="entry name" value="Ribonuc_L-PSP"/>
    <property type="match status" value="1"/>
</dbReference>
<accession>A0ABP3TJW7</accession>
<dbReference type="InterPro" id="IPR006175">
    <property type="entry name" value="YjgF/YER057c/UK114"/>
</dbReference>
<keyword evidence="2" id="KW-1185">Reference proteome</keyword>
<dbReference type="EMBL" id="BAAAEU010000005">
    <property type="protein sequence ID" value="GAA0709653.1"/>
    <property type="molecule type" value="Genomic_DNA"/>
</dbReference>
<comment type="caution">
    <text evidence="1">The sequence shown here is derived from an EMBL/GenBank/DDBJ whole genome shotgun (WGS) entry which is preliminary data.</text>
</comment>